<name>A0ABN6L758_9BACT</name>
<dbReference type="EMBL" id="AP025292">
    <property type="protein sequence ID" value="BDC99029.1"/>
    <property type="molecule type" value="Genomic_DNA"/>
</dbReference>
<dbReference type="Gene3D" id="3.30.1120.80">
    <property type="match status" value="1"/>
</dbReference>
<evidence type="ECO:0000256" key="3">
    <source>
        <dbReference type="ARBA" id="ARBA00022692"/>
    </source>
</evidence>
<reference evidence="8 9" key="1">
    <citation type="submission" date="2021-12" db="EMBL/GenBank/DDBJ databases">
        <title>Genome sequencing of bacteria with rrn-lacking chromosome and rrn-plasmid.</title>
        <authorList>
            <person name="Anda M."/>
            <person name="Iwasaki W."/>
        </authorList>
    </citation>
    <scope>NUCLEOTIDE SEQUENCE [LARGE SCALE GENOMIC DNA]</scope>
    <source>
        <strain evidence="8 9">NBRC 101262</strain>
    </source>
</reference>
<dbReference type="InterPro" id="IPR012160">
    <property type="entry name" value="LtaS-like"/>
</dbReference>
<dbReference type="CDD" id="cd16015">
    <property type="entry name" value="LTA_synthase"/>
    <property type="match status" value="1"/>
</dbReference>
<keyword evidence="3 6" id="KW-0812">Transmembrane</keyword>
<dbReference type="PANTHER" id="PTHR47371">
    <property type="entry name" value="LIPOTEICHOIC ACID SYNTHASE"/>
    <property type="match status" value="1"/>
</dbReference>
<dbReference type="InterPro" id="IPR017850">
    <property type="entry name" value="Alkaline_phosphatase_core_sf"/>
</dbReference>
<feature type="transmembrane region" description="Helical" evidence="6">
    <location>
        <begin position="91"/>
        <end position="111"/>
    </location>
</feature>
<evidence type="ECO:0000313" key="8">
    <source>
        <dbReference type="EMBL" id="BDC99029.1"/>
    </source>
</evidence>
<proteinExistence type="predicted"/>
<keyword evidence="5 6" id="KW-0472">Membrane</keyword>
<evidence type="ECO:0000256" key="1">
    <source>
        <dbReference type="ARBA" id="ARBA00004651"/>
    </source>
</evidence>
<organism evidence="8 9">
    <name type="scientific">Persicobacter psychrovividus</name>
    <dbReference type="NCBI Taxonomy" id="387638"/>
    <lineage>
        <taxon>Bacteria</taxon>
        <taxon>Pseudomonadati</taxon>
        <taxon>Bacteroidota</taxon>
        <taxon>Cytophagia</taxon>
        <taxon>Cytophagales</taxon>
        <taxon>Persicobacteraceae</taxon>
        <taxon>Persicobacter</taxon>
    </lineage>
</organism>
<evidence type="ECO:0000313" key="9">
    <source>
        <dbReference type="Proteomes" id="UP001354989"/>
    </source>
</evidence>
<dbReference type="InterPro" id="IPR050448">
    <property type="entry name" value="OpgB/LTA_synthase_biosynth"/>
</dbReference>
<dbReference type="SUPFAM" id="SSF53649">
    <property type="entry name" value="Alkaline phosphatase-like"/>
    <property type="match status" value="1"/>
</dbReference>
<evidence type="ECO:0000256" key="6">
    <source>
        <dbReference type="SAM" id="Phobius"/>
    </source>
</evidence>
<feature type="transmembrane region" description="Helical" evidence="6">
    <location>
        <begin position="61"/>
        <end position="79"/>
    </location>
</feature>
<dbReference type="PIRSF" id="PIRSF005091">
    <property type="entry name" value="Mmb_sulf_HI1246"/>
    <property type="match status" value="1"/>
</dbReference>
<keyword evidence="2" id="KW-1003">Cell membrane</keyword>
<accession>A0ABN6L758</accession>
<sequence>MFKSLSRSNIIFTLQQYFYWLGFFAFTRIIFIFHNRHLFETVPNSEIFKSFWQALPLDRSASGYLMALPVIITLLMNLFGGERIGKKVVHFFNGLFTFIIAMMMAMELPVFDEWQTRLNYRVVDYIKSPGIIVDSTGSALFFQTMAYATFLCVVGFFLYRYIVVRPAKVGRTHWLMAFVYFVITAVGIVWAFRGSLTESIPISQSDVYFSKFPIVNTATVNGPWNFLQSLDNNKHNSTTNPFAHYMPRKEANAIVDSLLTVKKDTTVHIFNQKRPNIVFVLMESFSADLVEQLGGYKDVTPVLDTLIDNGLLFTNCISSATRTDQGISGTQSGYPAQPHTSIVGQLSKHQHLPSITNNLQENGYYASAYYGGQLSYVNVKAWMFTRKWDRIVDEPDIKTDIPKGSLGYHEEVYFDRWLADMDTFKLKKPFYNMFLTISTHSPFDQKSFKTFHVGRSENGLLDGANYTDHRIGEFLTKAQQKPWYKNTIFVFMADHSRKSPREWPLDSYENRLIPFIIYGEPLKKEFKGKKIDKVVSQIDVTTSLLKQLDIHTDNFPFSKNVFNPYTPEYAYFSSIENIGWATPNDYLIYNIKEDTVTYQRSNDPKIKAQTIKHAKAYTEYLLDDYLKR</sequence>
<dbReference type="PANTHER" id="PTHR47371:SF3">
    <property type="entry name" value="PHOSPHOGLYCEROL TRANSFERASE I"/>
    <property type="match status" value="1"/>
</dbReference>
<feature type="transmembrane region" description="Helical" evidence="6">
    <location>
        <begin position="140"/>
        <end position="162"/>
    </location>
</feature>
<evidence type="ECO:0000256" key="2">
    <source>
        <dbReference type="ARBA" id="ARBA00022475"/>
    </source>
</evidence>
<evidence type="ECO:0000256" key="4">
    <source>
        <dbReference type="ARBA" id="ARBA00022989"/>
    </source>
</evidence>
<protein>
    <submittedName>
        <fullName evidence="8">Sulfatase</fullName>
    </submittedName>
</protein>
<keyword evidence="4 6" id="KW-1133">Transmembrane helix</keyword>
<feature type="transmembrane region" description="Helical" evidence="6">
    <location>
        <begin position="174"/>
        <end position="192"/>
    </location>
</feature>
<keyword evidence="9" id="KW-1185">Reference proteome</keyword>
<comment type="subcellular location">
    <subcellularLocation>
        <location evidence="1">Cell membrane</location>
        <topology evidence="1">Multi-pass membrane protein</topology>
    </subcellularLocation>
</comment>
<dbReference type="RefSeq" id="WP_338398025.1">
    <property type="nucleotide sequence ID" value="NZ_AP025292.1"/>
</dbReference>
<evidence type="ECO:0000256" key="5">
    <source>
        <dbReference type="ARBA" id="ARBA00023136"/>
    </source>
</evidence>
<feature type="domain" description="Sulfatase N-terminal" evidence="7">
    <location>
        <begin position="275"/>
        <end position="550"/>
    </location>
</feature>
<feature type="transmembrane region" description="Helical" evidence="6">
    <location>
        <begin position="12"/>
        <end position="33"/>
    </location>
</feature>
<evidence type="ECO:0000259" key="7">
    <source>
        <dbReference type="Pfam" id="PF00884"/>
    </source>
</evidence>
<dbReference type="Gene3D" id="3.40.720.10">
    <property type="entry name" value="Alkaline Phosphatase, subunit A"/>
    <property type="match status" value="1"/>
</dbReference>
<dbReference type="Proteomes" id="UP001354989">
    <property type="component" value="Chromosome"/>
</dbReference>
<dbReference type="Pfam" id="PF00884">
    <property type="entry name" value="Sulfatase"/>
    <property type="match status" value="1"/>
</dbReference>
<dbReference type="InterPro" id="IPR000917">
    <property type="entry name" value="Sulfatase_N"/>
</dbReference>
<gene>
    <name evidence="8" type="ORF">PEPS_13100</name>
</gene>